<sequence length="62" mass="7010">LDVTLPEPLPLDHKLLKLKNCVILPHIGSAETNCGKKMVEISIHNLIEYFDNKSMINQINVN</sequence>
<dbReference type="EMBL" id="CAJNOQ010031952">
    <property type="protein sequence ID" value="CAF1582790.1"/>
    <property type="molecule type" value="Genomic_DNA"/>
</dbReference>
<feature type="non-terminal residue" evidence="1">
    <location>
        <position position="1"/>
    </location>
</feature>
<dbReference type="InterPro" id="IPR036291">
    <property type="entry name" value="NAD(P)-bd_dom_sf"/>
</dbReference>
<name>A0A815ZIU9_9BILA</name>
<protein>
    <recommendedName>
        <fullName evidence="4">Glyoxylate reductase</fullName>
    </recommendedName>
</protein>
<evidence type="ECO:0000313" key="3">
    <source>
        <dbReference type="Proteomes" id="UP000663829"/>
    </source>
</evidence>
<gene>
    <name evidence="1" type="ORF">GPM918_LOCUS41209</name>
    <name evidence="2" type="ORF">SRO942_LOCUS42234</name>
</gene>
<organism evidence="1 3">
    <name type="scientific">Didymodactylos carnosus</name>
    <dbReference type="NCBI Taxonomy" id="1234261"/>
    <lineage>
        <taxon>Eukaryota</taxon>
        <taxon>Metazoa</taxon>
        <taxon>Spiralia</taxon>
        <taxon>Gnathifera</taxon>
        <taxon>Rotifera</taxon>
        <taxon>Eurotatoria</taxon>
        <taxon>Bdelloidea</taxon>
        <taxon>Philodinida</taxon>
        <taxon>Philodinidae</taxon>
        <taxon>Didymodactylos</taxon>
    </lineage>
</organism>
<dbReference type="EMBL" id="CAJOBC010097937">
    <property type="protein sequence ID" value="CAF4450931.1"/>
    <property type="molecule type" value="Genomic_DNA"/>
</dbReference>
<dbReference type="GO" id="GO:0051287">
    <property type="term" value="F:NAD binding"/>
    <property type="evidence" value="ECO:0007669"/>
    <property type="project" value="InterPro"/>
</dbReference>
<reference evidence="1" key="1">
    <citation type="submission" date="2021-02" db="EMBL/GenBank/DDBJ databases">
        <authorList>
            <person name="Nowell W R."/>
        </authorList>
    </citation>
    <scope>NUCLEOTIDE SEQUENCE</scope>
</reference>
<accession>A0A815ZIU9</accession>
<dbReference type="SUPFAM" id="SSF51735">
    <property type="entry name" value="NAD(P)-binding Rossmann-fold domains"/>
    <property type="match status" value="1"/>
</dbReference>
<comment type="caution">
    <text evidence="1">The sequence shown here is derived from an EMBL/GenBank/DDBJ whole genome shotgun (WGS) entry which is preliminary data.</text>
</comment>
<dbReference type="OrthoDB" id="298012at2759"/>
<dbReference type="AlphaFoldDB" id="A0A815ZIU9"/>
<dbReference type="Proteomes" id="UP000681722">
    <property type="component" value="Unassembled WGS sequence"/>
</dbReference>
<evidence type="ECO:0000313" key="1">
    <source>
        <dbReference type="EMBL" id="CAF1582790.1"/>
    </source>
</evidence>
<keyword evidence="3" id="KW-1185">Reference proteome</keyword>
<proteinExistence type="predicted"/>
<evidence type="ECO:0000313" key="2">
    <source>
        <dbReference type="EMBL" id="CAF4450931.1"/>
    </source>
</evidence>
<dbReference type="Proteomes" id="UP000663829">
    <property type="component" value="Unassembled WGS sequence"/>
</dbReference>
<dbReference type="Gene3D" id="3.40.50.720">
    <property type="entry name" value="NAD(P)-binding Rossmann-like Domain"/>
    <property type="match status" value="2"/>
</dbReference>
<evidence type="ECO:0008006" key="4">
    <source>
        <dbReference type="Google" id="ProtNLM"/>
    </source>
</evidence>